<proteinExistence type="predicted"/>
<name>A0A0F8XQS9_9ZZZZ</name>
<organism evidence="1">
    <name type="scientific">marine sediment metagenome</name>
    <dbReference type="NCBI Taxonomy" id="412755"/>
    <lineage>
        <taxon>unclassified sequences</taxon>
        <taxon>metagenomes</taxon>
        <taxon>ecological metagenomes</taxon>
    </lineage>
</organism>
<protein>
    <submittedName>
        <fullName evidence="1">Uncharacterized protein</fullName>
    </submittedName>
</protein>
<evidence type="ECO:0000313" key="1">
    <source>
        <dbReference type="EMBL" id="KKK63535.1"/>
    </source>
</evidence>
<feature type="non-terminal residue" evidence="1">
    <location>
        <position position="366"/>
    </location>
</feature>
<feature type="non-terminal residue" evidence="1">
    <location>
        <position position="1"/>
    </location>
</feature>
<accession>A0A0F8XQS9</accession>
<gene>
    <name evidence="1" type="ORF">LCGC14_2993300</name>
</gene>
<sequence length="366" mass="39605">FWVDGWKIGEDFTIDNYDRTNGSLTAFIGSRWGAGGWDGFHAYFDEIMIADAYCQPYVPSPSSVYPDAPERMAVLYRPTSDASVTAADYCVTELGVPRSNLIPLPNATATEVLANYATFETEVEDDLNAWLATNSDAAAQITTFITGYKVPNFFTDIGQISTVSRLMNLGNAYSRSTPNPLYQHSGRVTASQLSAEGMYCATAIDAPNLVASKAIVDGGVTANAVGRMPEGWKFYSDSAAVRGLLAVQKTRLEIVDAVPATAGIVIAWLDGTEPGENSRWLIVDTNIATLTLRTTFSSLIDRITTGWPCGIAGWPGWSDYSAMFNTFHAGGCFAEACITSRQYVDSYDIVIGIPNLQVDFPLGGYN</sequence>
<reference evidence="1" key="1">
    <citation type="journal article" date="2015" name="Nature">
        <title>Complex archaea that bridge the gap between prokaryotes and eukaryotes.</title>
        <authorList>
            <person name="Spang A."/>
            <person name="Saw J.H."/>
            <person name="Jorgensen S.L."/>
            <person name="Zaremba-Niedzwiedzka K."/>
            <person name="Martijn J."/>
            <person name="Lind A.E."/>
            <person name="van Eijk R."/>
            <person name="Schleper C."/>
            <person name="Guy L."/>
            <person name="Ettema T.J."/>
        </authorList>
    </citation>
    <scope>NUCLEOTIDE SEQUENCE</scope>
</reference>
<comment type="caution">
    <text evidence="1">The sequence shown here is derived from an EMBL/GenBank/DDBJ whole genome shotgun (WGS) entry which is preliminary data.</text>
</comment>
<dbReference type="EMBL" id="LAZR01061462">
    <property type="protein sequence ID" value="KKK63535.1"/>
    <property type="molecule type" value="Genomic_DNA"/>
</dbReference>
<dbReference type="AlphaFoldDB" id="A0A0F8XQS9"/>